<proteinExistence type="predicted"/>
<dbReference type="Proteomes" id="UP001496627">
    <property type="component" value="Unassembled WGS sequence"/>
</dbReference>
<dbReference type="GO" id="GO:0016787">
    <property type="term" value="F:hydrolase activity"/>
    <property type="evidence" value="ECO:0007669"/>
    <property type="project" value="UniProtKB-KW"/>
</dbReference>
<dbReference type="EMBL" id="JBEAAL010000007">
    <property type="protein sequence ID" value="MEQ1405816.1"/>
    <property type="molecule type" value="Genomic_DNA"/>
</dbReference>
<reference evidence="1 2" key="1">
    <citation type="submission" date="2024-05" db="EMBL/GenBank/DDBJ databases">
        <title>Neorhizobium sp. Rsf11, a plant growth promoting and heavy metal resistant PAH-degrader.</title>
        <authorList>
            <person name="Golubev S.N."/>
            <person name="Muratova A.Y."/>
            <person name="Markelova M.I."/>
        </authorList>
    </citation>
    <scope>NUCLEOTIDE SEQUENCE [LARGE SCALE GENOMIC DNA]</scope>
    <source>
        <strain evidence="1 2">Rsf11</strain>
    </source>
</reference>
<dbReference type="RefSeq" id="WP_227702969.1">
    <property type="nucleotide sequence ID" value="NZ_JBEAAL010000007.1"/>
</dbReference>
<comment type="caution">
    <text evidence="1">The sequence shown here is derived from an EMBL/GenBank/DDBJ whole genome shotgun (WGS) entry which is preliminary data.</text>
</comment>
<dbReference type="InterPro" id="IPR015797">
    <property type="entry name" value="NUDIX_hydrolase-like_dom_sf"/>
</dbReference>
<dbReference type="Gene3D" id="3.90.79.10">
    <property type="entry name" value="Nucleoside Triphosphate Pyrophosphohydrolase"/>
    <property type="match status" value="1"/>
</dbReference>
<sequence>MTIELSDDLSGLPPERTVFHVDQVRMRIMTGDHPFHLAEREAIAENWRQEVAANPALFDGRMILQRRIGLVRGGIVSEGYVAPFSTFLWWRKQPERHGALHIHSYPVLETSDGALVAIRMGAHTANAGMVYFACGSFDPDDVVDGHCDPELNMRREVLEETGIELHDATVSDGYYIAHFRRTVTLFRLFRFDETADQMIARIEQHMQVAEDKEIAGAVAIRSADPSVHPYHAGMLPVLNWYFGQGQDVAE</sequence>
<name>A0ABV0M2Z1_9HYPH</name>
<evidence type="ECO:0000313" key="1">
    <source>
        <dbReference type="EMBL" id="MEQ1405816.1"/>
    </source>
</evidence>
<organism evidence="1 2">
    <name type="scientific">Neorhizobium phenanthreniclasticum</name>
    <dbReference type="NCBI Taxonomy" id="3157917"/>
    <lineage>
        <taxon>Bacteria</taxon>
        <taxon>Pseudomonadati</taxon>
        <taxon>Pseudomonadota</taxon>
        <taxon>Alphaproteobacteria</taxon>
        <taxon>Hyphomicrobiales</taxon>
        <taxon>Rhizobiaceae</taxon>
        <taxon>Rhizobium/Agrobacterium group</taxon>
        <taxon>Neorhizobium</taxon>
    </lineage>
</organism>
<protein>
    <submittedName>
        <fullName evidence="1">NUDIX hydrolase</fullName>
    </submittedName>
</protein>
<accession>A0ABV0M2Z1</accession>
<evidence type="ECO:0000313" key="2">
    <source>
        <dbReference type="Proteomes" id="UP001496627"/>
    </source>
</evidence>
<keyword evidence="2" id="KW-1185">Reference proteome</keyword>
<dbReference type="SUPFAM" id="SSF55811">
    <property type="entry name" value="Nudix"/>
    <property type="match status" value="1"/>
</dbReference>
<keyword evidence="1" id="KW-0378">Hydrolase</keyword>
<gene>
    <name evidence="1" type="ORF">ABK249_12810</name>
</gene>